<dbReference type="KEGG" id="pchi:PC41400_07935"/>
<reference evidence="1 4" key="2">
    <citation type="submission" date="2022-05" db="EMBL/GenBank/DDBJ databases">
        <title>Genome Sequencing of Bee-Associated Microbes.</title>
        <authorList>
            <person name="Dunlap C."/>
        </authorList>
    </citation>
    <scope>NUCLEOTIDE SEQUENCE [LARGE SCALE GENOMIC DNA]</scope>
    <source>
        <strain evidence="1 4">NRRL B-23120</strain>
    </source>
</reference>
<sequence length="80" mass="9189">MKKVYSVAIVQKVVRNNLVCEMHYGESTAVQVALVNVKMPFFKFFDSAQEMYTELNKSKLNMVFDRVTTHHVNTIYAAAI</sequence>
<dbReference type="AlphaFoldDB" id="A0A410WT95"/>
<dbReference type="RefSeq" id="WP_042229136.1">
    <property type="nucleotide sequence ID" value="NZ_CP026520.1"/>
</dbReference>
<dbReference type="EMBL" id="CP026520">
    <property type="protein sequence ID" value="QAV17598.1"/>
    <property type="molecule type" value="Genomic_DNA"/>
</dbReference>
<evidence type="ECO:0000313" key="4">
    <source>
        <dbReference type="Proteomes" id="UP001527202"/>
    </source>
</evidence>
<gene>
    <name evidence="1" type="ORF">M5X16_08695</name>
    <name evidence="2" type="ORF">PC41400_07935</name>
</gene>
<reference evidence="2 3" key="1">
    <citation type="submission" date="2018-01" db="EMBL/GenBank/DDBJ databases">
        <title>The whole genome sequencing and assembly of Paenibacillus chitinolyticus KCCM 41400 strain.</title>
        <authorList>
            <person name="Kim J.-Y."/>
            <person name="Park M.-K."/>
            <person name="Lee Y.-J."/>
            <person name="Yi H."/>
            <person name="Bahn Y.-S."/>
            <person name="Kim J.F."/>
            <person name="Lee D.-W."/>
        </authorList>
    </citation>
    <scope>NUCLEOTIDE SEQUENCE [LARGE SCALE GENOMIC DNA]</scope>
    <source>
        <strain evidence="2 3">KCCM 41400</strain>
    </source>
</reference>
<accession>A0A410WT95</accession>
<protein>
    <submittedName>
        <fullName evidence="2">Uncharacterized protein</fullName>
    </submittedName>
</protein>
<name>A0A410WT95_9BACL</name>
<dbReference type="GeneID" id="95374741"/>
<dbReference type="EMBL" id="JAMDMJ010000008">
    <property type="protein sequence ID" value="MCY9595849.1"/>
    <property type="molecule type" value="Genomic_DNA"/>
</dbReference>
<keyword evidence="4" id="KW-1185">Reference proteome</keyword>
<evidence type="ECO:0000313" key="2">
    <source>
        <dbReference type="EMBL" id="QAV17598.1"/>
    </source>
</evidence>
<organism evidence="2 3">
    <name type="scientific">Paenibacillus chitinolyticus</name>
    <dbReference type="NCBI Taxonomy" id="79263"/>
    <lineage>
        <taxon>Bacteria</taxon>
        <taxon>Bacillati</taxon>
        <taxon>Bacillota</taxon>
        <taxon>Bacilli</taxon>
        <taxon>Bacillales</taxon>
        <taxon>Paenibacillaceae</taxon>
        <taxon>Paenibacillus</taxon>
    </lineage>
</organism>
<evidence type="ECO:0000313" key="1">
    <source>
        <dbReference type="EMBL" id="MCY9595849.1"/>
    </source>
</evidence>
<dbReference type="Proteomes" id="UP000288943">
    <property type="component" value="Chromosome"/>
</dbReference>
<dbReference type="Proteomes" id="UP001527202">
    <property type="component" value="Unassembled WGS sequence"/>
</dbReference>
<evidence type="ECO:0000313" key="3">
    <source>
        <dbReference type="Proteomes" id="UP000288943"/>
    </source>
</evidence>
<proteinExistence type="predicted"/>